<dbReference type="SUPFAM" id="SSF46689">
    <property type="entry name" value="Homeodomain-like"/>
    <property type="match status" value="1"/>
</dbReference>
<keyword evidence="6" id="KW-1185">Reference proteome</keyword>
<dbReference type="GO" id="GO:0005829">
    <property type="term" value="C:cytosol"/>
    <property type="evidence" value="ECO:0007669"/>
    <property type="project" value="TreeGrafter"/>
</dbReference>
<sequence>MSQAPRPPPDAAATQSPEAGAAMLRIEALHKFPEVVRALGGDPEALLRAVQVEPASLGKHHAVIAHRTLARLLELAAETLRCPDFGMRLSAAQAGAKILGPLEYVMRNSRSVREAFRYCVEHLRVYSTTVSQLRYEELRVDDGTFLHIEVQLPRMPHQPQTAERSLLVTQQNAIAISSGRVRAREVWFTHAALSPPEVYRHYFSAEPRFAQSMNGLLFADADFDVPVPDIDPQVYELATHYIEQRFPVSDAALSTHLRAVVERLLLSGDCTHNSVAAALGMHPRTLQRRLKTENQSFEAIRDSVRREVALRSLKESALPLIQIAQMLGYSDTSALSRSCLRWFGATPRQLREGRQD</sequence>
<dbReference type="GO" id="GO:0003700">
    <property type="term" value="F:DNA-binding transcription factor activity"/>
    <property type="evidence" value="ECO:0007669"/>
    <property type="project" value="InterPro"/>
</dbReference>
<accession>A0A1H9H8A7</accession>
<keyword evidence="2 5" id="KW-0238">DNA-binding</keyword>
<dbReference type="Pfam" id="PF12625">
    <property type="entry name" value="Arabinose_bd"/>
    <property type="match status" value="1"/>
</dbReference>
<evidence type="ECO:0000313" key="6">
    <source>
        <dbReference type="Proteomes" id="UP000199233"/>
    </source>
</evidence>
<evidence type="ECO:0000259" key="4">
    <source>
        <dbReference type="PROSITE" id="PS01124"/>
    </source>
</evidence>
<evidence type="ECO:0000256" key="1">
    <source>
        <dbReference type="ARBA" id="ARBA00023015"/>
    </source>
</evidence>
<evidence type="ECO:0000313" key="5">
    <source>
        <dbReference type="EMBL" id="SEQ58503.1"/>
    </source>
</evidence>
<dbReference type="STRING" id="489703.SAMN04488038_10863"/>
<feature type="domain" description="HTH araC/xylS-type" evidence="4">
    <location>
        <begin position="255"/>
        <end position="353"/>
    </location>
</feature>
<evidence type="ECO:0000256" key="3">
    <source>
        <dbReference type="ARBA" id="ARBA00023163"/>
    </source>
</evidence>
<dbReference type="Gene3D" id="1.10.10.60">
    <property type="entry name" value="Homeodomain-like"/>
    <property type="match status" value="1"/>
</dbReference>
<dbReference type="GO" id="GO:0000976">
    <property type="term" value="F:transcription cis-regulatory region binding"/>
    <property type="evidence" value="ECO:0007669"/>
    <property type="project" value="TreeGrafter"/>
</dbReference>
<gene>
    <name evidence="5" type="ORF">SAMN04488038_10863</name>
</gene>
<protein>
    <submittedName>
        <fullName evidence="5">AraC-type DNA-binding protein</fullName>
    </submittedName>
</protein>
<dbReference type="PROSITE" id="PS01124">
    <property type="entry name" value="HTH_ARAC_FAMILY_2"/>
    <property type="match status" value="1"/>
</dbReference>
<dbReference type="PANTHER" id="PTHR47894:SF4">
    <property type="entry name" value="HTH-TYPE TRANSCRIPTIONAL REGULATOR GADX"/>
    <property type="match status" value="1"/>
</dbReference>
<dbReference type="InterPro" id="IPR009057">
    <property type="entry name" value="Homeodomain-like_sf"/>
</dbReference>
<dbReference type="Proteomes" id="UP000199233">
    <property type="component" value="Unassembled WGS sequence"/>
</dbReference>
<keyword evidence="1" id="KW-0805">Transcription regulation</keyword>
<dbReference type="InterPro" id="IPR032687">
    <property type="entry name" value="AraC-type_N"/>
</dbReference>
<dbReference type="EMBL" id="FOFS01000008">
    <property type="protein sequence ID" value="SEQ58503.1"/>
    <property type="molecule type" value="Genomic_DNA"/>
</dbReference>
<dbReference type="Pfam" id="PF12833">
    <property type="entry name" value="HTH_18"/>
    <property type="match status" value="1"/>
</dbReference>
<proteinExistence type="predicted"/>
<dbReference type="RefSeq" id="WP_093285842.1">
    <property type="nucleotide sequence ID" value="NZ_FOFS01000008.1"/>
</dbReference>
<dbReference type="InterPro" id="IPR018060">
    <property type="entry name" value="HTH_AraC"/>
</dbReference>
<reference evidence="5 6" key="1">
    <citation type="submission" date="2016-10" db="EMBL/GenBank/DDBJ databases">
        <authorList>
            <person name="de Groot N.N."/>
        </authorList>
    </citation>
    <scope>NUCLEOTIDE SEQUENCE [LARGE SCALE GENOMIC DNA]</scope>
    <source>
        <strain evidence="5 6">DSM 25927</strain>
    </source>
</reference>
<dbReference type="SMART" id="SM00342">
    <property type="entry name" value="HTH_ARAC"/>
    <property type="match status" value="1"/>
</dbReference>
<name>A0A1H9H8A7_9GAMM</name>
<evidence type="ECO:0000256" key="2">
    <source>
        <dbReference type="ARBA" id="ARBA00023125"/>
    </source>
</evidence>
<keyword evidence="3" id="KW-0804">Transcription</keyword>
<dbReference type="AlphaFoldDB" id="A0A1H9H8A7"/>
<dbReference type="OrthoDB" id="6506763at2"/>
<dbReference type="PANTHER" id="PTHR47894">
    <property type="entry name" value="HTH-TYPE TRANSCRIPTIONAL REGULATOR GADX"/>
    <property type="match status" value="1"/>
</dbReference>
<organism evidence="5 6">
    <name type="scientific">Solimonas aquatica</name>
    <dbReference type="NCBI Taxonomy" id="489703"/>
    <lineage>
        <taxon>Bacteria</taxon>
        <taxon>Pseudomonadati</taxon>
        <taxon>Pseudomonadota</taxon>
        <taxon>Gammaproteobacteria</taxon>
        <taxon>Nevskiales</taxon>
        <taxon>Nevskiaceae</taxon>
        <taxon>Solimonas</taxon>
    </lineage>
</organism>